<feature type="domain" description="Enoyl reductase (ER)" evidence="6">
    <location>
        <begin position="11"/>
        <end position="348"/>
    </location>
</feature>
<proteinExistence type="inferred from homology"/>
<dbReference type="Gene3D" id="3.90.180.10">
    <property type="entry name" value="Medium-chain alcohol dehydrogenases, catalytic domain"/>
    <property type="match status" value="1"/>
</dbReference>
<dbReference type="InterPro" id="IPR047109">
    <property type="entry name" value="CAD-like"/>
</dbReference>
<dbReference type="InterPro" id="IPR013149">
    <property type="entry name" value="ADH-like_C"/>
</dbReference>
<evidence type="ECO:0000256" key="4">
    <source>
        <dbReference type="ARBA" id="ARBA00023002"/>
    </source>
</evidence>
<dbReference type="EMBL" id="JBHRXK010000002">
    <property type="protein sequence ID" value="MFC3550396.1"/>
    <property type="molecule type" value="Genomic_DNA"/>
</dbReference>
<dbReference type="PANTHER" id="PTHR42683">
    <property type="entry name" value="ALDEHYDE REDUCTASE"/>
    <property type="match status" value="1"/>
</dbReference>
<dbReference type="InterPro" id="IPR011032">
    <property type="entry name" value="GroES-like_sf"/>
</dbReference>
<dbReference type="InterPro" id="IPR002328">
    <property type="entry name" value="ADH_Zn_CS"/>
</dbReference>
<dbReference type="Proteomes" id="UP001595740">
    <property type="component" value="Unassembled WGS sequence"/>
</dbReference>
<evidence type="ECO:0000256" key="3">
    <source>
        <dbReference type="ARBA" id="ARBA00022833"/>
    </source>
</evidence>
<dbReference type="GO" id="GO:0016491">
    <property type="term" value="F:oxidoreductase activity"/>
    <property type="evidence" value="ECO:0007669"/>
    <property type="project" value="UniProtKB-KW"/>
</dbReference>
<sequence>MLTTPAYAVADAISPLAPFTLERRAPGPHEVLIDILYCGVCHSDIHQARDEWGGSIFPMVPGHEIIGRVAAVGAQVTTYKHGDAVGVGCFVDSCRRCPSCQAGEEQYCDFGMSGTYNSYERGSDGRFDKTRPTYGGYSTRITVNEAYVVRVPEAIPLDRAAPLLCAGITTYSPLKHFGVKAGDKVAVVGLGGLGHMAVKIAAAMGAQVTVLSTSESKRADALALGASDFAATRDGSVFKSHARRFDFIVDTVSAEHDYNAYLELLTLDGTMVLLGIPEAPAPVAAGALIRKRRRLAGSMIGGIRETQEMLDFCAQHGVAADIELIPIERVNEAYERMLRSDVRYRFVIDIASWAAAAP</sequence>
<evidence type="ECO:0000313" key="8">
    <source>
        <dbReference type="Proteomes" id="UP001595740"/>
    </source>
</evidence>
<dbReference type="EC" id="1.1.-.-" evidence="7"/>
<keyword evidence="3 5" id="KW-0862">Zinc</keyword>
<evidence type="ECO:0000256" key="5">
    <source>
        <dbReference type="RuleBase" id="RU361277"/>
    </source>
</evidence>
<organism evidence="7 8">
    <name type="scientific">Lysobacter cavernae</name>
    <dbReference type="NCBI Taxonomy" id="1685901"/>
    <lineage>
        <taxon>Bacteria</taxon>
        <taxon>Pseudomonadati</taxon>
        <taxon>Pseudomonadota</taxon>
        <taxon>Gammaproteobacteria</taxon>
        <taxon>Lysobacterales</taxon>
        <taxon>Lysobacteraceae</taxon>
        <taxon>Lysobacter</taxon>
    </lineage>
</organism>
<protein>
    <submittedName>
        <fullName evidence="7">NAD(P)-dependent alcohol dehydrogenase</fullName>
        <ecNumber evidence="7">1.1.-.-</ecNumber>
    </submittedName>
</protein>
<dbReference type="Gene3D" id="3.40.50.720">
    <property type="entry name" value="NAD(P)-binding Rossmann-like Domain"/>
    <property type="match status" value="1"/>
</dbReference>
<evidence type="ECO:0000259" key="6">
    <source>
        <dbReference type="SMART" id="SM00829"/>
    </source>
</evidence>
<evidence type="ECO:0000256" key="2">
    <source>
        <dbReference type="ARBA" id="ARBA00022723"/>
    </source>
</evidence>
<dbReference type="SMART" id="SM00829">
    <property type="entry name" value="PKS_ER"/>
    <property type="match status" value="1"/>
</dbReference>
<dbReference type="Pfam" id="PF08240">
    <property type="entry name" value="ADH_N"/>
    <property type="match status" value="1"/>
</dbReference>
<keyword evidence="2 5" id="KW-0479">Metal-binding</keyword>
<dbReference type="RefSeq" id="WP_386758165.1">
    <property type="nucleotide sequence ID" value="NZ_JBHRXK010000002.1"/>
</dbReference>
<keyword evidence="4 7" id="KW-0560">Oxidoreductase</keyword>
<dbReference type="CDD" id="cd05283">
    <property type="entry name" value="CAD1"/>
    <property type="match status" value="1"/>
</dbReference>
<evidence type="ECO:0000313" key="7">
    <source>
        <dbReference type="EMBL" id="MFC3550396.1"/>
    </source>
</evidence>
<comment type="cofactor">
    <cofactor evidence="1 5">
        <name>Zn(2+)</name>
        <dbReference type="ChEBI" id="CHEBI:29105"/>
    </cofactor>
</comment>
<dbReference type="SUPFAM" id="SSF51735">
    <property type="entry name" value="NAD(P)-binding Rossmann-fold domains"/>
    <property type="match status" value="1"/>
</dbReference>
<dbReference type="Pfam" id="PF00107">
    <property type="entry name" value="ADH_zinc_N"/>
    <property type="match status" value="1"/>
</dbReference>
<dbReference type="InterPro" id="IPR020843">
    <property type="entry name" value="ER"/>
</dbReference>
<dbReference type="InterPro" id="IPR036291">
    <property type="entry name" value="NAD(P)-bd_dom_sf"/>
</dbReference>
<gene>
    <name evidence="7" type="ORF">ACFOLC_05150</name>
</gene>
<dbReference type="PROSITE" id="PS00059">
    <property type="entry name" value="ADH_ZINC"/>
    <property type="match status" value="1"/>
</dbReference>
<dbReference type="InterPro" id="IPR013154">
    <property type="entry name" value="ADH-like_N"/>
</dbReference>
<evidence type="ECO:0000256" key="1">
    <source>
        <dbReference type="ARBA" id="ARBA00001947"/>
    </source>
</evidence>
<reference evidence="8" key="1">
    <citation type="journal article" date="2019" name="Int. J. Syst. Evol. Microbiol.">
        <title>The Global Catalogue of Microorganisms (GCM) 10K type strain sequencing project: providing services to taxonomists for standard genome sequencing and annotation.</title>
        <authorList>
            <consortium name="The Broad Institute Genomics Platform"/>
            <consortium name="The Broad Institute Genome Sequencing Center for Infectious Disease"/>
            <person name="Wu L."/>
            <person name="Ma J."/>
        </authorList>
    </citation>
    <scope>NUCLEOTIDE SEQUENCE [LARGE SCALE GENOMIC DNA]</scope>
    <source>
        <strain evidence="8">KCTC 42875</strain>
    </source>
</reference>
<accession>A0ABV7RP45</accession>
<comment type="caution">
    <text evidence="7">The sequence shown here is derived from an EMBL/GenBank/DDBJ whole genome shotgun (WGS) entry which is preliminary data.</text>
</comment>
<keyword evidence="8" id="KW-1185">Reference proteome</keyword>
<comment type="similarity">
    <text evidence="5">Belongs to the zinc-containing alcohol dehydrogenase family.</text>
</comment>
<name>A0ABV7RP45_9GAMM</name>
<dbReference type="SUPFAM" id="SSF50129">
    <property type="entry name" value="GroES-like"/>
    <property type="match status" value="1"/>
</dbReference>